<name>A0A199UFJ9_ANACO</name>
<evidence type="ECO:0000256" key="2">
    <source>
        <dbReference type="ARBA" id="ARBA00022701"/>
    </source>
</evidence>
<dbReference type="SMART" id="SM00129">
    <property type="entry name" value="KISc"/>
    <property type="match status" value="1"/>
</dbReference>
<feature type="domain" description="Kinesin motor" evidence="10">
    <location>
        <begin position="623"/>
        <end position="659"/>
    </location>
</feature>
<keyword evidence="2 7" id="KW-0493">Microtubule</keyword>
<dbReference type="GO" id="GO:0005874">
    <property type="term" value="C:microtubule"/>
    <property type="evidence" value="ECO:0007669"/>
    <property type="project" value="UniProtKB-KW"/>
</dbReference>
<organism evidence="11 12">
    <name type="scientific">Ananas comosus</name>
    <name type="common">Pineapple</name>
    <name type="synonym">Ananas ananas</name>
    <dbReference type="NCBI Taxonomy" id="4615"/>
    <lineage>
        <taxon>Eukaryota</taxon>
        <taxon>Viridiplantae</taxon>
        <taxon>Streptophyta</taxon>
        <taxon>Embryophyta</taxon>
        <taxon>Tracheophyta</taxon>
        <taxon>Spermatophyta</taxon>
        <taxon>Magnoliopsida</taxon>
        <taxon>Liliopsida</taxon>
        <taxon>Poales</taxon>
        <taxon>Bromeliaceae</taxon>
        <taxon>Bromelioideae</taxon>
        <taxon>Ananas</taxon>
    </lineage>
</organism>
<evidence type="ECO:0000256" key="7">
    <source>
        <dbReference type="RuleBase" id="RU000394"/>
    </source>
</evidence>
<dbReference type="Gene3D" id="6.10.250.3110">
    <property type="match status" value="1"/>
</dbReference>
<evidence type="ECO:0000313" key="11">
    <source>
        <dbReference type="EMBL" id="OAY63642.1"/>
    </source>
</evidence>
<proteinExistence type="inferred from homology"/>
<dbReference type="PRINTS" id="PR00380">
    <property type="entry name" value="KINESINHEAVY"/>
</dbReference>
<feature type="compositionally biased region" description="Basic and acidic residues" evidence="9">
    <location>
        <begin position="15"/>
        <end position="25"/>
    </location>
</feature>
<keyword evidence="4 7" id="KW-0067">ATP-binding</keyword>
<gene>
    <name evidence="11" type="ORF">ACMD2_12450</name>
</gene>
<evidence type="ECO:0000256" key="8">
    <source>
        <dbReference type="SAM" id="Coils"/>
    </source>
</evidence>
<feature type="coiled-coil region" evidence="8">
    <location>
        <begin position="373"/>
        <end position="435"/>
    </location>
</feature>
<keyword evidence="8" id="KW-0175">Coiled coil</keyword>
<dbReference type="InterPro" id="IPR001752">
    <property type="entry name" value="Kinesin_motor_dom"/>
</dbReference>
<dbReference type="Gene3D" id="1.20.58.1980">
    <property type="match status" value="1"/>
</dbReference>
<evidence type="ECO:0000256" key="9">
    <source>
        <dbReference type="SAM" id="MobiDB-lite"/>
    </source>
</evidence>
<dbReference type="PROSITE" id="PS50067">
    <property type="entry name" value="KINESIN_MOTOR_2"/>
    <property type="match status" value="2"/>
</dbReference>
<evidence type="ECO:0000256" key="3">
    <source>
        <dbReference type="ARBA" id="ARBA00022741"/>
    </source>
</evidence>
<dbReference type="InterPro" id="IPR027640">
    <property type="entry name" value="Kinesin-like_fam"/>
</dbReference>
<evidence type="ECO:0000313" key="12">
    <source>
        <dbReference type="Proteomes" id="UP000092600"/>
    </source>
</evidence>
<evidence type="ECO:0000256" key="1">
    <source>
        <dbReference type="ARBA" id="ARBA00010899"/>
    </source>
</evidence>
<dbReference type="InterPro" id="IPR036961">
    <property type="entry name" value="Kinesin_motor_dom_sf"/>
</dbReference>
<dbReference type="GO" id="GO:0007018">
    <property type="term" value="P:microtubule-based movement"/>
    <property type="evidence" value="ECO:0007669"/>
    <property type="project" value="InterPro"/>
</dbReference>
<feature type="domain" description="Kinesin motor" evidence="10">
    <location>
        <begin position="492"/>
        <end position="622"/>
    </location>
</feature>
<dbReference type="GO" id="GO:0005524">
    <property type="term" value="F:ATP binding"/>
    <property type="evidence" value="ECO:0007669"/>
    <property type="project" value="UniProtKB-KW"/>
</dbReference>
<protein>
    <recommendedName>
        <fullName evidence="7">Kinesin-like protein</fullName>
    </recommendedName>
</protein>
<evidence type="ECO:0000256" key="5">
    <source>
        <dbReference type="ARBA" id="ARBA00023175"/>
    </source>
</evidence>
<dbReference type="Gene3D" id="3.40.850.10">
    <property type="entry name" value="Kinesin motor domain"/>
    <property type="match status" value="2"/>
</dbReference>
<sequence length="722" mass="80971">MSLRSRTNPPRSPLNKKENLDEGRADKRRKVAVGKMVGATSNLRSRPVLSVVNAGATAGAGDPAAADGANGGVGIEFSSREDVERLLNEKMKGKNKNDFKGKSEQMMEYIKKLRACIKWLTEQEDGNLMEMEKLRNLLDSEEKNHAEIAAQLRNTNEELNSTIEELRKQLATLEEKYRKEEAEKMGAIRSCEEEKEARLAAESRCNALSAELDKAGHEAKRLNDQIKMLQETNKRLQEYNTSLQQYNSNLQADAQKNGEAISKLQKEKNAMMETLNGLRDHVNSVKNQLDISRASQQEASKQKEELKKELNCFRNELQQVRDDRDHQLNQVQCLMAEIVKYKELTGKSALELDNATSKTNALEEACSSQRDIIKTLKLQLAAANEKLKMADLTAMETMSENEEKKKMLKDLQDRLADAEQQISEGEKLRKKLHNTILELKGNIRVFCRVRPLLPDAQKYSFTFDKVFDQDASQEDVFVEISQLVQSALDGYKASMLEIYNETIRDLLNPNRSGSQDTGASKYLIKHDANGNTHVSDLTVVDVCSINEVSFLLRQAAQSRSVGKTQMNEQSSRSHFVFTLRISGVNESTDQQVQGVLNLIDLAGSERLAKSGSTGDRLKETQPCLGGDSKTLMFVNISPEASSTGESICSLRFAARVNACEIGVPRRQTQMRTLDSRLSYERKHGVAHLLNIVEQSVGKVCKRLLLLIRSCGDDLIEIVVHDS</sequence>
<dbReference type="STRING" id="4615.A0A199UFJ9"/>
<dbReference type="InterPro" id="IPR019821">
    <property type="entry name" value="Kinesin_motor_CS"/>
</dbReference>
<evidence type="ECO:0000259" key="10">
    <source>
        <dbReference type="PROSITE" id="PS50067"/>
    </source>
</evidence>
<reference evidence="11 12" key="1">
    <citation type="journal article" date="2016" name="DNA Res.">
        <title>The draft genome of MD-2 pineapple using hybrid error correction of long reads.</title>
        <authorList>
            <person name="Redwan R.M."/>
            <person name="Saidin A."/>
            <person name="Kumar S.V."/>
        </authorList>
    </citation>
    <scope>NUCLEOTIDE SEQUENCE [LARGE SCALE GENOMIC DNA]</scope>
    <source>
        <strain evidence="12">cv. MD2</strain>
        <tissue evidence="11">Leaf</tissue>
    </source>
</reference>
<dbReference type="Pfam" id="PF00225">
    <property type="entry name" value="Kinesin"/>
    <property type="match status" value="1"/>
</dbReference>
<evidence type="ECO:0000256" key="6">
    <source>
        <dbReference type="PROSITE-ProRule" id="PRU00283"/>
    </source>
</evidence>
<accession>A0A199UFJ9</accession>
<comment type="caution">
    <text evidence="11">The sequence shown here is derived from an EMBL/GenBank/DDBJ whole genome shotgun (WGS) entry which is preliminary data.</text>
</comment>
<dbReference type="GO" id="GO:0003777">
    <property type="term" value="F:microtubule motor activity"/>
    <property type="evidence" value="ECO:0007669"/>
    <property type="project" value="InterPro"/>
</dbReference>
<dbReference type="PANTHER" id="PTHR47972:SF45">
    <property type="entry name" value="PROTEIN CLARET SEGREGATIONAL"/>
    <property type="match status" value="1"/>
</dbReference>
<dbReference type="Proteomes" id="UP000092600">
    <property type="component" value="Unassembled WGS sequence"/>
</dbReference>
<dbReference type="PANTHER" id="PTHR47972">
    <property type="entry name" value="KINESIN-LIKE PROTEIN KLP-3"/>
    <property type="match status" value="1"/>
</dbReference>
<keyword evidence="5 7" id="KW-0505">Motor protein</keyword>
<feature type="region of interest" description="Disordered" evidence="9">
    <location>
        <begin position="1"/>
        <end position="29"/>
    </location>
</feature>
<dbReference type="InterPro" id="IPR027417">
    <property type="entry name" value="P-loop_NTPase"/>
</dbReference>
<dbReference type="GO" id="GO:0008017">
    <property type="term" value="F:microtubule binding"/>
    <property type="evidence" value="ECO:0007669"/>
    <property type="project" value="InterPro"/>
</dbReference>
<dbReference type="SUPFAM" id="SSF52540">
    <property type="entry name" value="P-loop containing nucleoside triphosphate hydrolases"/>
    <property type="match status" value="1"/>
</dbReference>
<evidence type="ECO:0000256" key="4">
    <source>
        <dbReference type="ARBA" id="ARBA00022840"/>
    </source>
</evidence>
<dbReference type="AlphaFoldDB" id="A0A199UFJ9"/>
<comment type="similarity">
    <text evidence="1">Belongs to the TRAFAC class myosin-kinesin ATPase superfamily. Kinesin family. KIN-14 subfamily.</text>
</comment>
<dbReference type="EMBL" id="LSRQ01008331">
    <property type="protein sequence ID" value="OAY63642.1"/>
    <property type="molecule type" value="Genomic_DNA"/>
</dbReference>
<comment type="caution">
    <text evidence="6">Lacks conserved residue(s) required for the propagation of feature annotation.</text>
</comment>
<keyword evidence="3 7" id="KW-0547">Nucleotide-binding</keyword>
<dbReference type="PROSITE" id="PS00411">
    <property type="entry name" value="KINESIN_MOTOR_1"/>
    <property type="match status" value="1"/>
</dbReference>
<feature type="coiled-coil region" evidence="8">
    <location>
        <begin position="131"/>
        <end position="330"/>
    </location>
</feature>